<evidence type="ECO:0000313" key="3">
    <source>
        <dbReference type="EMBL" id="SHM53083.1"/>
    </source>
</evidence>
<dbReference type="InterPro" id="IPR013517">
    <property type="entry name" value="FG-GAP"/>
</dbReference>
<organism evidence="3 4">
    <name type="scientific">Cyclobacterium lianum</name>
    <dbReference type="NCBI Taxonomy" id="388280"/>
    <lineage>
        <taxon>Bacteria</taxon>
        <taxon>Pseudomonadati</taxon>
        <taxon>Bacteroidota</taxon>
        <taxon>Cytophagia</taxon>
        <taxon>Cytophagales</taxon>
        <taxon>Cyclobacteriaceae</taxon>
        <taxon>Cyclobacterium</taxon>
    </lineage>
</organism>
<evidence type="ECO:0000313" key="4">
    <source>
        <dbReference type="Proteomes" id="UP000184513"/>
    </source>
</evidence>
<dbReference type="Proteomes" id="UP000184513">
    <property type="component" value="Unassembled WGS sequence"/>
</dbReference>
<dbReference type="Pfam" id="PF13517">
    <property type="entry name" value="FG-GAP_3"/>
    <property type="match status" value="1"/>
</dbReference>
<dbReference type="OrthoDB" id="9816120at2"/>
<reference evidence="3 4" key="1">
    <citation type="submission" date="2016-11" db="EMBL/GenBank/DDBJ databases">
        <authorList>
            <person name="Jaros S."/>
            <person name="Januszkiewicz K."/>
            <person name="Wedrychowicz H."/>
        </authorList>
    </citation>
    <scope>NUCLEOTIDE SEQUENCE [LARGE SCALE GENOMIC DNA]</scope>
    <source>
        <strain evidence="3 4">CGMCC 1.6102</strain>
    </source>
</reference>
<dbReference type="RefSeq" id="WP_073091658.1">
    <property type="nucleotide sequence ID" value="NZ_FRCY01000002.1"/>
</dbReference>
<name>A0A1M7JJY5_9BACT</name>
<keyword evidence="1" id="KW-0732">Signal</keyword>
<dbReference type="AlphaFoldDB" id="A0A1M7JJY5"/>
<protein>
    <submittedName>
        <fullName evidence="3">Por secretion system C-terminal sorting domain-containing protein</fullName>
    </submittedName>
</protein>
<dbReference type="EMBL" id="FRCY01000002">
    <property type="protein sequence ID" value="SHM53083.1"/>
    <property type="molecule type" value="Genomic_DNA"/>
</dbReference>
<dbReference type="NCBIfam" id="TIGR04183">
    <property type="entry name" value="Por_Secre_tail"/>
    <property type="match status" value="1"/>
</dbReference>
<dbReference type="InterPro" id="IPR026444">
    <property type="entry name" value="Secre_tail"/>
</dbReference>
<dbReference type="SUPFAM" id="SSF69318">
    <property type="entry name" value="Integrin alpha N-terminal domain"/>
    <property type="match status" value="1"/>
</dbReference>
<dbReference type="STRING" id="388280.SAMN04488057_10240"/>
<feature type="domain" description="Secretion system C-terminal sorting" evidence="2">
    <location>
        <begin position="637"/>
        <end position="707"/>
    </location>
</feature>
<dbReference type="Gene3D" id="2.130.10.130">
    <property type="entry name" value="Integrin alpha, N-terminal"/>
    <property type="match status" value="1"/>
</dbReference>
<gene>
    <name evidence="3" type="ORF">SAMN04488057_10240</name>
</gene>
<evidence type="ECO:0000256" key="1">
    <source>
        <dbReference type="ARBA" id="ARBA00022729"/>
    </source>
</evidence>
<sequence>MHFRLGIALIWFSLLQTQAQQIYQFETNIRSVSFPLENELKMPFAGGINAAQLQEMDLNGDGSEELVIWDINAGMIRAFRKTRDGFLPIPEAAFYFPEDVNAFLILKDFDGDGRKDLFTGSPFGIKAYQNKTDPAGGPFPHWEVAQEFLRLDNGANLTSNILDIPLIEDLDGDGDLDILTFNFASGDYLEFFKNTSVDRKNQADIDGFASANVRWGRFEFCGCGNISFGTTCSGLPITANLQEDKQLRVQHSGGHSLLYRDLNNDGIRDLLIGQDLCESLYYLPNSGTDLEPVFETFATSLPEYGALPNFPIFHSPFLLGENLLISSHSSEISANTGINFANSLYLLSPEADDSPLTTAFLQEDMLDFGENSRPYYSGNSLQGNLYVAANVTEEKEVKGKIFKFGLKGDRLQLQDADFLGLSGTGLREVSYQEYSSASKQTYHVLTGEQVRNNIPEKIMWLSPLASPQEDIPFAIPSFNLRGLDQIFLFHDTITDYLLLARQTGELVLFSIDLSGQPQVEILERDFLGFSDNPVNRNLSVTVSSGERPYLMAVDQRGIIFSARNFLTDPVVSRVGVRTPAGDFAQTRFGRNTWLSFVPGFLDKKPDLIVGGRAGGLEYLTWVAGDNDGMERGLETLVFPNPSRGENINLIVNQEEVTLNIYAASGKLILGGLLLDAEDQNEINLLGVAPGLYILEFTGKNRERRYDKLWVNH</sequence>
<dbReference type="InterPro" id="IPR028994">
    <property type="entry name" value="Integrin_alpha_N"/>
</dbReference>
<evidence type="ECO:0000259" key="2">
    <source>
        <dbReference type="Pfam" id="PF18962"/>
    </source>
</evidence>
<keyword evidence="4" id="KW-1185">Reference proteome</keyword>
<dbReference type="Pfam" id="PF18962">
    <property type="entry name" value="Por_Secre_tail"/>
    <property type="match status" value="1"/>
</dbReference>
<accession>A0A1M7JJY5</accession>
<proteinExistence type="predicted"/>